<keyword evidence="2" id="KW-1185">Reference proteome</keyword>
<reference evidence="1" key="1">
    <citation type="submission" date="2020-12" db="EMBL/GenBank/DDBJ databases">
        <title>Genomic characterization of non-nitrogen-fixing Frankia strains.</title>
        <authorList>
            <person name="Carlos-Shanley C."/>
            <person name="Guerra T."/>
            <person name="Hahn D."/>
        </authorList>
    </citation>
    <scope>NUCLEOTIDE SEQUENCE</scope>
    <source>
        <strain evidence="1">CN6</strain>
    </source>
</reference>
<evidence type="ECO:0000313" key="2">
    <source>
        <dbReference type="Proteomes" id="UP000604475"/>
    </source>
</evidence>
<dbReference type="EMBL" id="JAEACQ010000234">
    <property type="protein sequence ID" value="MBL7629670.1"/>
    <property type="molecule type" value="Genomic_DNA"/>
</dbReference>
<proteinExistence type="predicted"/>
<gene>
    <name evidence="1" type="ORF">I7412_21355</name>
</gene>
<organism evidence="1 2">
    <name type="scientific">Frankia nepalensis</name>
    <dbReference type="NCBI Taxonomy" id="1836974"/>
    <lineage>
        <taxon>Bacteria</taxon>
        <taxon>Bacillati</taxon>
        <taxon>Actinomycetota</taxon>
        <taxon>Actinomycetes</taxon>
        <taxon>Frankiales</taxon>
        <taxon>Frankiaceae</taxon>
        <taxon>Frankia</taxon>
    </lineage>
</organism>
<evidence type="ECO:0000313" key="1">
    <source>
        <dbReference type="EMBL" id="MBL7629670.1"/>
    </source>
</evidence>
<sequence length="136" mass="15239">MNLLVGVRFLSVGRALDLVIFSFAPKDGPPESVRLHVKCPCRIRHREWLLLGAGDLAYFNADQQTLFDRRAAKLNEILDCHQVEVEGVKCGPAGSLALDFADEFKIEAFPYSSKKVEAWRVLRVGGEHLGYPEDLI</sequence>
<name>A0A937URX0_9ACTN</name>
<dbReference type="AlphaFoldDB" id="A0A937URX0"/>
<accession>A0A937URX0</accession>
<protein>
    <submittedName>
        <fullName evidence="1">Uncharacterized protein</fullName>
    </submittedName>
</protein>
<dbReference type="Proteomes" id="UP000604475">
    <property type="component" value="Unassembled WGS sequence"/>
</dbReference>
<comment type="caution">
    <text evidence="1">The sequence shown here is derived from an EMBL/GenBank/DDBJ whole genome shotgun (WGS) entry which is preliminary data.</text>
</comment>
<dbReference type="RefSeq" id="WP_203001280.1">
    <property type="nucleotide sequence ID" value="NZ_JADWYU010000089.1"/>
</dbReference>